<evidence type="ECO:0000256" key="2">
    <source>
        <dbReference type="ARBA" id="ARBA00023125"/>
    </source>
</evidence>
<evidence type="ECO:0000256" key="4">
    <source>
        <dbReference type="PROSITE-ProRule" id="PRU01248"/>
    </source>
</evidence>
<dbReference type="EMBL" id="JAWXXV010000001">
    <property type="protein sequence ID" value="MDX5984927.1"/>
    <property type="molecule type" value="Genomic_DNA"/>
</dbReference>
<organism evidence="8 9">
    <name type="scientific">Sphingomonas echinoides</name>
    <dbReference type="NCBI Taxonomy" id="59803"/>
    <lineage>
        <taxon>Bacteria</taxon>
        <taxon>Pseudomonadati</taxon>
        <taxon>Pseudomonadota</taxon>
        <taxon>Alphaproteobacteria</taxon>
        <taxon>Sphingomonadales</taxon>
        <taxon>Sphingomonadaceae</taxon>
        <taxon>Sphingomonas</taxon>
    </lineage>
</organism>
<feature type="compositionally biased region" description="Basic and acidic residues" evidence="5">
    <location>
        <begin position="134"/>
        <end position="154"/>
    </location>
</feature>
<accession>A0ABU4PP79</accession>
<evidence type="ECO:0000259" key="6">
    <source>
        <dbReference type="PROSITE" id="PS51898"/>
    </source>
</evidence>
<keyword evidence="1" id="KW-0229">DNA integration</keyword>
<dbReference type="PROSITE" id="PS51898">
    <property type="entry name" value="TYR_RECOMBINASE"/>
    <property type="match status" value="1"/>
</dbReference>
<feature type="domain" description="Tyr recombinase" evidence="6">
    <location>
        <begin position="199"/>
        <end position="389"/>
    </location>
</feature>
<sequence>MAEAVHEILGGKVQLFRRPRSSYWQCRASIGKKQFRHSTKQESLALAKDVAEDWFLTLKGKAARGEIKAGKTFKQVAERFINEFEIVTQGERSKVYVDGHRRRLNLYLIPFFGDKVISEITSGMIQDYRIDRIKNGGFDKPKPGEPKKPKERNGKTPSRSTLHQELVCLRQTLKFANRHGWLPFMPDMSAPYRGSSKISHRAWFSLAEYKKLYKATSARAKNPKKERWRTACEDLHDYVLFQVNTGLRPDETRRLEVRDIEIVSDGPAKERILHIAVRGKRGTGWAKSMPGAVMPFTRMKKRHNLGPTDLLFPTIQRELFNAILDELGLKKDREGNARTTYSLRHTYISLRLLEGADIYQIAKNCRTSVEMIEKFYASHIKNMLDAEAINVRRPLTASQKRDKPAN</sequence>
<evidence type="ECO:0000256" key="1">
    <source>
        <dbReference type="ARBA" id="ARBA00022908"/>
    </source>
</evidence>
<dbReference type="PROSITE" id="PS51900">
    <property type="entry name" value="CB"/>
    <property type="match status" value="1"/>
</dbReference>
<feature type="domain" description="Core-binding (CB)" evidence="7">
    <location>
        <begin position="71"/>
        <end position="177"/>
    </location>
</feature>
<dbReference type="InterPro" id="IPR013762">
    <property type="entry name" value="Integrase-like_cat_sf"/>
</dbReference>
<dbReference type="InterPro" id="IPR044068">
    <property type="entry name" value="CB"/>
</dbReference>
<protein>
    <submittedName>
        <fullName evidence="8">Site-specific integrase</fullName>
    </submittedName>
</protein>
<feature type="region of interest" description="Disordered" evidence="5">
    <location>
        <begin position="134"/>
        <end position="161"/>
    </location>
</feature>
<keyword evidence="2 4" id="KW-0238">DNA-binding</keyword>
<reference evidence="8 9" key="1">
    <citation type="submission" date="2023-11" db="EMBL/GenBank/DDBJ databases">
        <title>MicrobeMod: A computational toolkit for identifying prokaryotic methylation and restriction-modification with nanopore sequencing.</title>
        <authorList>
            <person name="Crits-Christoph A."/>
            <person name="Kang S.C."/>
            <person name="Lee H."/>
            <person name="Ostrov N."/>
        </authorList>
    </citation>
    <scope>NUCLEOTIDE SEQUENCE [LARGE SCALE GENOMIC DNA]</scope>
    <source>
        <strain evidence="8 9">ATCC 14820</strain>
    </source>
</reference>
<dbReference type="RefSeq" id="WP_010402705.1">
    <property type="nucleotide sequence ID" value="NZ_JAWXXV010000001.1"/>
</dbReference>
<dbReference type="InterPro" id="IPR011010">
    <property type="entry name" value="DNA_brk_join_enz"/>
</dbReference>
<evidence type="ECO:0000259" key="7">
    <source>
        <dbReference type="PROSITE" id="PS51900"/>
    </source>
</evidence>
<dbReference type="InterPro" id="IPR002104">
    <property type="entry name" value="Integrase_catalytic"/>
</dbReference>
<keyword evidence="3" id="KW-0233">DNA recombination</keyword>
<dbReference type="Proteomes" id="UP001279660">
    <property type="component" value="Unassembled WGS sequence"/>
</dbReference>
<name>A0ABU4PP79_9SPHN</name>
<evidence type="ECO:0000313" key="8">
    <source>
        <dbReference type="EMBL" id="MDX5984927.1"/>
    </source>
</evidence>
<dbReference type="Gene3D" id="1.10.150.130">
    <property type="match status" value="1"/>
</dbReference>
<gene>
    <name evidence="8" type="ORF">SIL82_11700</name>
</gene>
<evidence type="ECO:0000256" key="3">
    <source>
        <dbReference type="ARBA" id="ARBA00023172"/>
    </source>
</evidence>
<proteinExistence type="predicted"/>
<keyword evidence="9" id="KW-1185">Reference proteome</keyword>
<evidence type="ECO:0000313" key="9">
    <source>
        <dbReference type="Proteomes" id="UP001279660"/>
    </source>
</evidence>
<comment type="caution">
    <text evidence="8">The sequence shown here is derived from an EMBL/GenBank/DDBJ whole genome shotgun (WGS) entry which is preliminary data.</text>
</comment>
<evidence type="ECO:0000256" key="5">
    <source>
        <dbReference type="SAM" id="MobiDB-lite"/>
    </source>
</evidence>
<dbReference type="InterPro" id="IPR010998">
    <property type="entry name" value="Integrase_recombinase_N"/>
</dbReference>
<dbReference type="SUPFAM" id="SSF56349">
    <property type="entry name" value="DNA breaking-rejoining enzymes"/>
    <property type="match status" value="1"/>
</dbReference>
<dbReference type="Gene3D" id="1.10.443.10">
    <property type="entry name" value="Intergrase catalytic core"/>
    <property type="match status" value="1"/>
</dbReference>